<comment type="subcellular location">
    <subcellularLocation>
        <location evidence="1">Nucleus</location>
    </subcellularLocation>
</comment>
<organism evidence="6 7">
    <name type="scientific">Spinacia oleracea</name>
    <name type="common">Spinach</name>
    <dbReference type="NCBI Taxonomy" id="3562"/>
    <lineage>
        <taxon>Eukaryota</taxon>
        <taxon>Viridiplantae</taxon>
        <taxon>Streptophyta</taxon>
        <taxon>Embryophyta</taxon>
        <taxon>Tracheophyta</taxon>
        <taxon>Spermatophyta</taxon>
        <taxon>Magnoliopsida</taxon>
        <taxon>eudicotyledons</taxon>
        <taxon>Gunneridae</taxon>
        <taxon>Pentapetalae</taxon>
        <taxon>Caryophyllales</taxon>
        <taxon>Chenopodiaceae</taxon>
        <taxon>Chenopodioideae</taxon>
        <taxon>Anserineae</taxon>
        <taxon>Spinacia</taxon>
    </lineage>
</organism>
<keyword evidence="4" id="KW-0539">Nucleus</keyword>
<dbReference type="GeneID" id="110778938"/>
<dbReference type="Proteomes" id="UP000813463">
    <property type="component" value="Chromosome 2"/>
</dbReference>
<dbReference type="GO" id="GO:0005634">
    <property type="term" value="C:nucleus"/>
    <property type="evidence" value="ECO:0000318"/>
    <property type="project" value="GO_Central"/>
</dbReference>
<evidence type="ECO:0000256" key="5">
    <source>
        <dbReference type="SAM" id="MobiDB-lite"/>
    </source>
</evidence>
<evidence type="ECO:0000256" key="1">
    <source>
        <dbReference type="ARBA" id="ARBA00004123"/>
    </source>
</evidence>
<dbReference type="OrthoDB" id="2019504at2759"/>
<dbReference type="KEGG" id="soe:110778938"/>
<accession>A0A9R0HYB6</accession>
<dbReference type="PANTHER" id="PTHR13026:SF0">
    <property type="entry name" value="RIBOSOMAL RNA PROCESSING 1B"/>
    <property type="match status" value="1"/>
</dbReference>
<dbReference type="InterPro" id="IPR010301">
    <property type="entry name" value="RRP1"/>
</dbReference>
<evidence type="ECO:0000256" key="4">
    <source>
        <dbReference type="ARBA" id="ARBA00023242"/>
    </source>
</evidence>
<keyword evidence="3" id="KW-0698">rRNA processing</keyword>
<gene>
    <name evidence="7" type="primary">LOC110778938</name>
</gene>
<feature type="region of interest" description="Disordered" evidence="5">
    <location>
        <begin position="418"/>
        <end position="559"/>
    </location>
</feature>
<feature type="compositionally biased region" description="Basic residues" evidence="5">
    <location>
        <begin position="345"/>
        <end position="356"/>
    </location>
</feature>
<comment type="similarity">
    <text evidence="2">Belongs to the RRP1 family.</text>
</comment>
<name>A0A9R0HYB6_SPIOL</name>
<evidence type="ECO:0000256" key="2">
    <source>
        <dbReference type="ARBA" id="ARBA00006374"/>
    </source>
</evidence>
<feature type="compositionally biased region" description="Basic residues" evidence="5">
    <location>
        <begin position="523"/>
        <end position="540"/>
    </location>
</feature>
<reference evidence="7" key="2">
    <citation type="submission" date="2025-08" db="UniProtKB">
        <authorList>
            <consortium name="RefSeq"/>
        </authorList>
    </citation>
    <scope>IDENTIFICATION</scope>
    <source>
        <tissue evidence="7">Leaf</tissue>
    </source>
</reference>
<dbReference type="AlphaFoldDB" id="A0A9R0HYB6"/>
<feature type="region of interest" description="Disordered" evidence="5">
    <location>
        <begin position="331"/>
        <end position="375"/>
    </location>
</feature>
<sequence>MAAGEPPPSAAIVISESTLAPSLIKGLASCDTLIRSKSLKTILNWLSSQTLVSDDDYKKLWKALFYCMWHCDKIQNQTQLIRRLSSLLPTLPYPLSLSYFSHFLLTMRREWPGIDHLRLDKFYLLIRHFVRNLFVLFKNVNWDLAILGEFVGVLEKNAFFFVDDDGKGDNGLGNGVTYHIVSVFCDEVKPFLPVNLGVLNLLFRPFIGVLSRSDNKVLVGKIKSNVFDYLIKNAKGFLGAKKSGGSSEVNEEDDTVLFGTIALVMGFETRFYELGSSPACLQGNRKVIFGLHEDFSKLEKEKVALGIDVSLPEVDGEVPLLVPMNVEVNEVEQSTKPINESKKASKEKKSKKKRKKNEGSNPGGASVNDSNGDTEMANVESENTVVEDGGNTVEVINEDLISNLQKQFEKIAAESGLDGDGVSALESPTKVQVSSKTAKKRKRSKSVSNADSNGVGKEEAVLNTEDKSGKRVRFAMKNNIVWKPQNPLPPLNVRIPPSSTPRGSALKKGLSPGPIRDSSHDLKKGKKKKPSPLKKSKKVKSISPSLKRVKKKKVKPMSA</sequence>
<evidence type="ECO:0000256" key="3">
    <source>
        <dbReference type="ARBA" id="ARBA00022552"/>
    </source>
</evidence>
<proteinExistence type="inferred from homology"/>
<reference evidence="6" key="1">
    <citation type="journal article" date="2021" name="Nat. Commun.">
        <title>Genomic analyses provide insights into spinach domestication and the genetic basis of agronomic traits.</title>
        <authorList>
            <person name="Cai X."/>
            <person name="Sun X."/>
            <person name="Xu C."/>
            <person name="Sun H."/>
            <person name="Wang X."/>
            <person name="Ge C."/>
            <person name="Zhang Z."/>
            <person name="Wang Q."/>
            <person name="Fei Z."/>
            <person name="Jiao C."/>
            <person name="Wang Q."/>
        </authorList>
    </citation>
    <scope>NUCLEOTIDE SEQUENCE [LARGE SCALE GENOMIC DNA]</scope>
    <source>
        <strain evidence="6">cv. Varoflay</strain>
    </source>
</reference>
<evidence type="ECO:0008006" key="8">
    <source>
        <dbReference type="Google" id="ProtNLM"/>
    </source>
</evidence>
<feature type="compositionally biased region" description="Basic residues" evidence="5">
    <location>
        <begin position="547"/>
        <end position="559"/>
    </location>
</feature>
<dbReference type="GO" id="GO:0030688">
    <property type="term" value="C:preribosome, small subunit precursor"/>
    <property type="evidence" value="ECO:0007669"/>
    <property type="project" value="InterPro"/>
</dbReference>
<dbReference type="PANTHER" id="PTHR13026">
    <property type="entry name" value="NNP-1 PROTEIN NOVEL NUCLEAR PROTEIN 1 NOP52"/>
    <property type="match status" value="1"/>
</dbReference>
<dbReference type="GO" id="GO:0006364">
    <property type="term" value="P:rRNA processing"/>
    <property type="evidence" value="ECO:0007669"/>
    <property type="project" value="UniProtKB-KW"/>
</dbReference>
<feature type="compositionally biased region" description="Basic and acidic residues" evidence="5">
    <location>
        <begin position="456"/>
        <end position="469"/>
    </location>
</feature>
<protein>
    <recommendedName>
        <fullName evidence="8">Ribosomal RNA processing protein 1 homolog</fullName>
    </recommendedName>
</protein>
<dbReference type="RefSeq" id="XP_021839162.1">
    <property type="nucleotide sequence ID" value="XM_021983470.2"/>
</dbReference>
<keyword evidence="6" id="KW-1185">Reference proteome</keyword>
<evidence type="ECO:0000313" key="6">
    <source>
        <dbReference type="Proteomes" id="UP000813463"/>
    </source>
</evidence>
<evidence type="ECO:0000313" key="7">
    <source>
        <dbReference type="RefSeq" id="XP_021839162.1"/>
    </source>
</evidence>
<dbReference type="Pfam" id="PF05997">
    <property type="entry name" value="Nop52"/>
    <property type="match status" value="1"/>
</dbReference>